<evidence type="ECO:0000313" key="2">
    <source>
        <dbReference type="EMBL" id="CAE8689528.1"/>
    </source>
</evidence>
<accession>A0A813JV02</accession>
<dbReference type="Proteomes" id="UP000654075">
    <property type="component" value="Unassembled WGS sequence"/>
</dbReference>
<dbReference type="EMBL" id="CAJNNV010027956">
    <property type="protein sequence ID" value="CAE8622350.1"/>
    <property type="molecule type" value="Genomic_DNA"/>
</dbReference>
<dbReference type="InterPro" id="IPR029061">
    <property type="entry name" value="THDP-binding"/>
</dbReference>
<proteinExistence type="predicted"/>
<dbReference type="EMBL" id="CAJNNW010027081">
    <property type="protein sequence ID" value="CAE8689528.1"/>
    <property type="molecule type" value="Genomic_DNA"/>
</dbReference>
<protein>
    <submittedName>
        <fullName evidence="2">Uncharacterized protein</fullName>
    </submittedName>
</protein>
<evidence type="ECO:0000313" key="3">
    <source>
        <dbReference type="Proteomes" id="UP000626109"/>
    </source>
</evidence>
<dbReference type="PANTHER" id="PTHR43825">
    <property type="entry name" value="PYRUVATE DEHYDROGENASE E1 COMPONENT"/>
    <property type="match status" value="1"/>
</dbReference>
<evidence type="ECO:0000313" key="4">
    <source>
        <dbReference type="Proteomes" id="UP000654075"/>
    </source>
</evidence>
<dbReference type="PANTHER" id="PTHR43825:SF3">
    <property type="entry name" value="PYRUVATE DEHYDROGENASE E1 COMPONENT"/>
    <property type="match status" value="1"/>
</dbReference>
<dbReference type="InterPro" id="IPR051157">
    <property type="entry name" value="PDH/Transketolase"/>
</dbReference>
<dbReference type="SUPFAM" id="SSF52518">
    <property type="entry name" value="Thiamin diphosphate-binding fold (THDP-binding)"/>
    <property type="match status" value="1"/>
</dbReference>
<sequence>MIVNCNYQRLDGPVRGNSKVIQEFEGIFRGAGYDCIKLIWGDVWNDLVDNDNDGQLIEVLERTPDGDCQRYSAKQDGALIRAEIFEVNGLADRVAHLSDAELLSAFMLPGGHDHKKIYAAMEQATDNCERGGRPTVILAKTLKGFSLATFQGCNAVHQQKSLKYDELLSFRDVLNIPLMDDQIANPVGGEFFRNPGPESPEVQYMKAQRDSPEATCHCELPLRLVTSSSFHQQTPTRCLMPEVPRP</sequence>
<evidence type="ECO:0000313" key="1">
    <source>
        <dbReference type="EMBL" id="CAE8622350.1"/>
    </source>
</evidence>
<dbReference type="AlphaFoldDB" id="A0A813JV02"/>
<keyword evidence="4" id="KW-1185">Reference proteome</keyword>
<name>A0A813JV02_POLGL</name>
<organism evidence="2 3">
    <name type="scientific">Polarella glacialis</name>
    <name type="common">Dinoflagellate</name>
    <dbReference type="NCBI Taxonomy" id="89957"/>
    <lineage>
        <taxon>Eukaryota</taxon>
        <taxon>Sar</taxon>
        <taxon>Alveolata</taxon>
        <taxon>Dinophyceae</taxon>
        <taxon>Suessiales</taxon>
        <taxon>Suessiaceae</taxon>
        <taxon>Polarella</taxon>
    </lineage>
</organism>
<dbReference type="Gene3D" id="3.40.50.970">
    <property type="match status" value="1"/>
</dbReference>
<dbReference type="Proteomes" id="UP000626109">
    <property type="component" value="Unassembled WGS sequence"/>
</dbReference>
<reference evidence="2" key="1">
    <citation type="submission" date="2021-02" db="EMBL/GenBank/DDBJ databases">
        <authorList>
            <person name="Dougan E. K."/>
            <person name="Rhodes N."/>
            <person name="Thang M."/>
            <person name="Chan C."/>
        </authorList>
    </citation>
    <scope>NUCLEOTIDE SEQUENCE</scope>
</reference>
<dbReference type="OrthoDB" id="397265at2759"/>
<comment type="caution">
    <text evidence="2">The sequence shown here is derived from an EMBL/GenBank/DDBJ whole genome shotgun (WGS) entry which is preliminary data.</text>
</comment>
<gene>
    <name evidence="1" type="ORF">PGLA1383_LOCUS39814</name>
    <name evidence="2" type="ORF">PGLA2088_LOCUS26492</name>
</gene>